<feature type="domain" description="Peptidase A1" evidence="4">
    <location>
        <begin position="48"/>
        <end position="335"/>
    </location>
</feature>
<reference evidence="5" key="1">
    <citation type="journal article" date="2014" name="Nat. Commun.">
        <title>Multiple recent horizontal transfers of a large genomic region in cheese making fungi.</title>
        <authorList>
            <person name="Cheeseman K."/>
            <person name="Ropars J."/>
            <person name="Renault P."/>
            <person name="Dupont J."/>
            <person name="Gouzy J."/>
            <person name="Branca A."/>
            <person name="Abraham A.L."/>
            <person name="Ceppi M."/>
            <person name="Conseiller E."/>
            <person name="Debuchy R."/>
            <person name="Malagnac F."/>
            <person name="Goarin A."/>
            <person name="Silar P."/>
            <person name="Lacoste S."/>
            <person name="Sallet E."/>
            <person name="Bensimon A."/>
            <person name="Giraud T."/>
            <person name="Brygoo Y."/>
        </authorList>
    </citation>
    <scope>NUCLEOTIDE SEQUENCE [LARGE SCALE GENOMIC DNA]</scope>
    <source>
        <strain evidence="5">FM164</strain>
    </source>
</reference>
<comment type="similarity">
    <text evidence="1">Belongs to the peptidase A1 family.</text>
</comment>
<protein>
    <submittedName>
        <fullName evidence="5">Peptidase A1</fullName>
    </submittedName>
</protein>
<dbReference type="GO" id="GO:0004190">
    <property type="term" value="F:aspartic-type endopeptidase activity"/>
    <property type="evidence" value="ECO:0007669"/>
    <property type="project" value="InterPro"/>
</dbReference>
<dbReference type="GO" id="GO:0006508">
    <property type="term" value="P:proteolysis"/>
    <property type="evidence" value="ECO:0007669"/>
    <property type="project" value="InterPro"/>
</dbReference>
<evidence type="ECO:0000256" key="2">
    <source>
        <dbReference type="ARBA" id="ARBA00022801"/>
    </source>
</evidence>
<keyword evidence="3" id="KW-0732">Signal</keyword>
<organism evidence="5 6">
    <name type="scientific">Penicillium roqueforti (strain FM164)</name>
    <dbReference type="NCBI Taxonomy" id="1365484"/>
    <lineage>
        <taxon>Eukaryota</taxon>
        <taxon>Fungi</taxon>
        <taxon>Dikarya</taxon>
        <taxon>Ascomycota</taxon>
        <taxon>Pezizomycotina</taxon>
        <taxon>Eurotiomycetes</taxon>
        <taxon>Eurotiomycetidae</taxon>
        <taxon>Eurotiales</taxon>
        <taxon>Aspergillaceae</taxon>
        <taxon>Penicillium</taxon>
    </lineage>
</organism>
<keyword evidence="6" id="KW-1185">Reference proteome</keyword>
<keyword evidence="2" id="KW-0378">Hydrolase</keyword>
<gene>
    <name evidence="5" type="ORF">PROQFM164_S02g003068</name>
</gene>
<dbReference type="EMBL" id="HG792016">
    <property type="protein sequence ID" value="CDM32917.1"/>
    <property type="molecule type" value="Genomic_DNA"/>
</dbReference>
<dbReference type="PANTHER" id="PTHR47966:SF65">
    <property type="entry name" value="ASPARTIC-TYPE ENDOPEPTIDASE"/>
    <property type="match status" value="1"/>
</dbReference>
<dbReference type="SUPFAM" id="SSF50630">
    <property type="entry name" value="Acid proteases"/>
    <property type="match status" value="1"/>
</dbReference>
<dbReference type="OrthoDB" id="771136at2759"/>
<evidence type="ECO:0000259" key="4">
    <source>
        <dbReference type="PROSITE" id="PS51767"/>
    </source>
</evidence>
<dbReference type="PROSITE" id="PS51767">
    <property type="entry name" value="PEPTIDASE_A1"/>
    <property type="match status" value="1"/>
</dbReference>
<dbReference type="InterPro" id="IPR001461">
    <property type="entry name" value="Aspartic_peptidase_A1"/>
</dbReference>
<feature type="chain" id="PRO_5004880477" evidence="3">
    <location>
        <begin position="20"/>
        <end position="397"/>
    </location>
</feature>
<evidence type="ECO:0000256" key="3">
    <source>
        <dbReference type="SAM" id="SignalP"/>
    </source>
</evidence>
<evidence type="ECO:0000313" key="6">
    <source>
        <dbReference type="Proteomes" id="UP000030686"/>
    </source>
</evidence>
<dbReference type="InterPro" id="IPR033121">
    <property type="entry name" value="PEPTIDASE_A1"/>
</dbReference>
<dbReference type="PANTHER" id="PTHR47966">
    <property type="entry name" value="BETA-SITE APP-CLEAVING ENZYME, ISOFORM A-RELATED"/>
    <property type="match status" value="1"/>
</dbReference>
<evidence type="ECO:0000256" key="1">
    <source>
        <dbReference type="ARBA" id="ARBA00007447"/>
    </source>
</evidence>
<sequence>MIHKWFLWLTCLAGGGVEALSLHQRDKPAIVKIPVQRVENVATRLQKRISTVSAPFEVQEIQVRLDTSSGYLAITASNSNYCESTNEEAYFNISSFSTYQVLDHDFNATYYQDHILTGDFAHEKVAINGAIIPAMELGVNFGIDGDNVLGLENLVGRESDAPARILQALMKTGDIKSAAYSLWMDDSIGTIGSIPFGGVNTAKYVGEHAYHVYSSYQRRPPSPRSPGDRDCNSSRRCLQEHDIRFTFLRGSGLGGYYGDVGRLNCTVGQKGYNVTFTFTDFDISIPVSDFILGGDGEVCIFSIVPSGGQTAVLGATFLQSIYVVYDLSNNEISIAPTNFSSGEDNILAIGSGSSAISGGGVCVGHCMCHSPNHCHRTKSDQIFSFYLRFKCPECHFD</sequence>
<proteinExistence type="inferred from homology"/>
<accession>W6QTP8</accession>
<evidence type="ECO:0000313" key="5">
    <source>
        <dbReference type="EMBL" id="CDM32917.1"/>
    </source>
</evidence>
<dbReference type="InterPro" id="IPR021109">
    <property type="entry name" value="Peptidase_aspartic_dom_sf"/>
</dbReference>
<dbReference type="STRING" id="1365484.W6QTP8"/>
<feature type="signal peptide" evidence="3">
    <location>
        <begin position="1"/>
        <end position="19"/>
    </location>
</feature>
<dbReference type="Gene3D" id="2.40.70.10">
    <property type="entry name" value="Acid Proteases"/>
    <property type="match status" value="2"/>
</dbReference>
<dbReference type="Proteomes" id="UP000030686">
    <property type="component" value="Unassembled WGS sequence"/>
</dbReference>
<name>W6QTP8_PENRF</name>
<dbReference type="AlphaFoldDB" id="W6QTP8"/>
<dbReference type="Pfam" id="PF00026">
    <property type="entry name" value="Asp"/>
    <property type="match status" value="2"/>
</dbReference>